<gene>
    <name evidence="1" type="ORF">BLL52_3234</name>
</gene>
<protein>
    <submittedName>
        <fullName evidence="1">Uncharacterized protein</fullName>
    </submittedName>
</protein>
<proteinExistence type="predicted"/>
<sequence>MPKAQGACENLPVYKPFKPLALIEHAQEAINNIAILSNENAW</sequence>
<dbReference type="Proteomes" id="UP000185911">
    <property type="component" value="Unassembled WGS sequence"/>
</dbReference>
<comment type="caution">
    <text evidence="1">The sequence shown here is derived from an EMBL/GenBank/DDBJ whole genome shotgun (WGS) entry which is preliminary data.</text>
</comment>
<keyword evidence="2" id="KW-1185">Reference proteome</keyword>
<reference evidence="1 2" key="1">
    <citation type="submission" date="2017-01" db="EMBL/GenBank/DDBJ databases">
        <title>Genome sequence of Rhodoferax antarcticus ANT.BR, a psychrophilic purple nonsulfur bacterium from an Antarctic microbial mat.</title>
        <authorList>
            <person name="Baker J."/>
            <person name="Riester C."/>
            <person name="Skinner B."/>
            <person name="Newell A."/>
            <person name="Swingley W."/>
            <person name="Madigan M."/>
            <person name="Jung D."/>
            <person name="Asao M."/>
            <person name="Chen M."/>
            <person name="Loughlin P."/>
            <person name="Pan H."/>
            <person name="Lin S."/>
            <person name="Li N."/>
            <person name="Shaw J."/>
            <person name="Prado M."/>
            <person name="Sherman C."/>
            <person name="Li X."/>
            <person name="Tang J."/>
            <person name="Blankenship R."/>
            <person name="Zhao T."/>
            <person name="Touchman J."/>
            <person name="Sattley M."/>
        </authorList>
    </citation>
    <scope>NUCLEOTIDE SEQUENCE [LARGE SCALE GENOMIC DNA]</scope>
    <source>
        <strain evidence="1 2">ANT.BR</strain>
    </source>
</reference>
<evidence type="ECO:0000313" key="2">
    <source>
        <dbReference type="Proteomes" id="UP000185911"/>
    </source>
</evidence>
<organism evidence="1 2">
    <name type="scientific">Rhodoferax antarcticus ANT.BR</name>
    <dbReference type="NCBI Taxonomy" id="1111071"/>
    <lineage>
        <taxon>Bacteria</taxon>
        <taxon>Pseudomonadati</taxon>
        <taxon>Pseudomonadota</taxon>
        <taxon>Betaproteobacteria</taxon>
        <taxon>Burkholderiales</taxon>
        <taxon>Comamonadaceae</taxon>
        <taxon>Rhodoferax</taxon>
    </lineage>
</organism>
<dbReference type="AlphaFoldDB" id="A0A1Q8YBZ0"/>
<name>A0A1Q8YBZ0_9BURK</name>
<evidence type="ECO:0000313" key="1">
    <source>
        <dbReference type="EMBL" id="OLP05566.1"/>
    </source>
</evidence>
<dbReference type="EMBL" id="MSYM01000016">
    <property type="protein sequence ID" value="OLP05566.1"/>
    <property type="molecule type" value="Genomic_DNA"/>
</dbReference>
<accession>A0A1Q8YBZ0</accession>